<dbReference type="SUPFAM" id="SSF54909">
    <property type="entry name" value="Dimeric alpha+beta barrel"/>
    <property type="match status" value="1"/>
</dbReference>
<dbReference type="RefSeq" id="WP_193440624.1">
    <property type="nucleotide sequence ID" value="NZ_CP063145.1"/>
</dbReference>
<dbReference type="Pfam" id="PF03795">
    <property type="entry name" value="YCII"/>
    <property type="match status" value="1"/>
</dbReference>
<dbReference type="Proteomes" id="UP000593605">
    <property type="component" value="Chromosome"/>
</dbReference>
<gene>
    <name evidence="3" type="ORF">IMZ16_04195</name>
</gene>
<proteinExistence type="inferred from homology"/>
<dbReference type="InterPro" id="IPR005545">
    <property type="entry name" value="YCII"/>
</dbReference>
<protein>
    <submittedName>
        <fullName evidence="3">GTP cyclohydrolase</fullName>
    </submittedName>
</protein>
<evidence type="ECO:0000256" key="1">
    <source>
        <dbReference type="ARBA" id="ARBA00007689"/>
    </source>
</evidence>
<dbReference type="KEGG" id="civ:IMZ16_04195"/>
<accession>A0A7M1T6Z0</accession>
<dbReference type="EMBL" id="CP063145">
    <property type="protein sequence ID" value="QOR74642.1"/>
    <property type="molecule type" value="Genomic_DNA"/>
</dbReference>
<evidence type="ECO:0000313" key="3">
    <source>
        <dbReference type="EMBL" id="QOR74642.1"/>
    </source>
</evidence>
<reference evidence="3 4" key="1">
    <citation type="submission" date="2020-10" db="EMBL/GenBank/DDBJ databases">
        <title>Complete genome of Cruoricapor ignavus strain M1214 isolated from the blood culture of a febrile patient.</title>
        <authorList>
            <person name="Guglielmino C.J.D."/>
        </authorList>
    </citation>
    <scope>NUCLEOTIDE SEQUENCE [LARGE SCALE GENOMIC DNA]</scope>
    <source>
        <strain evidence="3 4">M1214</strain>
    </source>
</reference>
<dbReference type="AlphaFoldDB" id="A0A7M1T6Z0"/>
<evidence type="ECO:0000259" key="2">
    <source>
        <dbReference type="Pfam" id="PF03795"/>
    </source>
</evidence>
<evidence type="ECO:0000313" key="4">
    <source>
        <dbReference type="Proteomes" id="UP000593605"/>
    </source>
</evidence>
<dbReference type="PANTHER" id="PTHR37828">
    <property type="entry name" value="GSR2449 PROTEIN"/>
    <property type="match status" value="1"/>
</dbReference>
<sequence length="96" mass="11471">MHIISLTYKTTIDEVEKHIKEHINFLEKYYALDKFIFSGRKNPRTGGVILANNISDIEIQEIIKEDPFYKHQIADYEITEFTPTKYDQRFKPFITE</sequence>
<name>A0A7M1T6Z0_9FLAO</name>
<feature type="domain" description="YCII-related" evidence="2">
    <location>
        <begin position="10"/>
        <end position="82"/>
    </location>
</feature>
<dbReference type="PANTHER" id="PTHR37828:SF1">
    <property type="entry name" value="YCII-RELATED DOMAIN-CONTAINING PROTEIN"/>
    <property type="match status" value="1"/>
</dbReference>
<dbReference type="GO" id="GO:0016787">
    <property type="term" value="F:hydrolase activity"/>
    <property type="evidence" value="ECO:0007669"/>
    <property type="project" value="UniProtKB-KW"/>
</dbReference>
<keyword evidence="3" id="KW-0378">Hydrolase</keyword>
<organism evidence="3 4">
    <name type="scientific">Cruoricaptor ignavus</name>
    <dbReference type="NCBI Taxonomy" id="1118202"/>
    <lineage>
        <taxon>Bacteria</taxon>
        <taxon>Pseudomonadati</taxon>
        <taxon>Bacteroidota</taxon>
        <taxon>Flavobacteriia</taxon>
        <taxon>Flavobacteriales</taxon>
        <taxon>Weeksellaceae</taxon>
        <taxon>Cruoricaptor</taxon>
    </lineage>
</organism>
<dbReference type="Gene3D" id="3.30.70.1060">
    <property type="entry name" value="Dimeric alpha+beta barrel"/>
    <property type="match status" value="1"/>
</dbReference>
<dbReference type="InterPro" id="IPR011008">
    <property type="entry name" value="Dimeric_a/b-barrel"/>
</dbReference>
<comment type="similarity">
    <text evidence="1">Belongs to the YciI family.</text>
</comment>